<dbReference type="GO" id="GO:0006412">
    <property type="term" value="P:translation"/>
    <property type="evidence" value="ECO:0007669"/>
    <property type="project" value="InterPro"/>
</dbReference>
<evidence type="ECO:0000313" key="4">
    <source>
        <dbReference type="EMBL" id="RDB23226.1"/>
    </source>
</evidence>
<comment type="similarity">
    <text evidence="1">Belongs to the bacterial ribosomal protein bL19 family.</text>
</comment>
<dbReference type="PANTHER" id="PTHR15680:SF9">
    <property type="entry name" value="LARGE RIBOSOMAL SUBUNIT PROTEIN BL19M"/>
    <property type="match status" value="1"/>
</dbReference>
<dbReference type="SUPFAM" id="SSF50104">
    <property type="entry name" value="Translation proteins SH3-like domain"/>
    <property type="match status" value="1"/>
</dbReference>
<evidence type="ECO:0000256" key="3">
    <source>
        <dbReference type="ARBA" id="ARBA00023274"/>
    </source>
</evidence>
<dbReference type="OrthoDB" id="4726at2759"/>
<name>A0A369JWX2_HYPMA</name>
<dbReference type="Pfam" id="PF01245">
    <property type="entry name" value="Ribosomal_L19"/>
    <property type="match status" value="1"/>
</dbReference>
<dbReference type="AlphaFoldDB" id="A0A369JWX2"/>
<proteinExistence type="inferred from homology"/>
<dbReference type="InterPro" id="IPR008991">
    <property type="entry name" value="Translation_prot_SH3-like_sf"/>
</dbReference>
<keyword evidence="3" id="KW-0687">Ribonucleoprotein</keyword>
<reference evidence="4" key="1">
    <citation type="submission" date="2018-04" db="EMBL/GenBank/DDBJ databases">
        <title>Whole genome sequencing of Hypsizygus marmoreus.</title>
        <authorList>
            <person name="Choi I.-G."/>
            <person name="Min B."/>
            <person name="Kim J.-G."/>
            <person name="Kim S."/>
            <person name="Oh Y.-L."/>
            <person name="Kong W.-S."/>
            <person name="Park H."/>
            <person name="Jeong J."/>
            <person name="Song E.-S."/>
        </authorList>
    </citation>
    <scope>NUCLEOTIDE SEQUENCE [LARGE SCALE GENOMIC DNA]</scope>
    <source>
        <strain evidence="4">51987-8</strain>
    </source>
</reference>
<dbReference type="Proteomes" id="UP000076154">
    <property type="component" value="Unassembled WGS sequence"/>
</dbReference>
<dbReference type="InterPro" id="IPR038657">
    <property type="entry name" value="Ribosomal_bL19_sf"/>
</dbReference>
<dbReference type="InterPro" id="IPR001857">
    <property type="entry name" value="Ribosomal_bL19"/>
</dbReference>
<dbReference type="GO" id="GO:0005762">
    <property type="term" value="C:mitochondrial large ribosomal subunit"/>
    <property type="evidence" value="ECO:0007669"/>
    <property type="project" value="TreeGrafter"/>
</dbReference>
<dbReference type="STRING" id="39966.A0A369JWX2"/>
<organism evidence="4 5">
    <name type="scientific">Hypsizygus marmoreus</name>
    <name type="common">White beech mushroom</name>
    <name type="synonym">Agaricus marmoreus</name>
    <dbReference type="NCBI Taxonomy" id="39966"/>
    <lineage>
        <taxon>Eukaryota</taxon>
        <taxon>Fungi</taxon>
        <taxon>Dikarya</taxon>
        <taxon>Basidiomycota</taxon>
        <taxon>Agaricomycotina</taxon>
        <taxon>Agaricomycetes</taxon>
        <taxon>Agaricomycetidae</taxon>
        <taxon>Agaricales</taxon>
        <taxon>Tricholomatineae</taxon>
        <taxon>Lyophyllaceae</taxon>
        <taxon>Hypsizygus</taxon>
    </lineage>
</organism>
<dbReference type="Gene3D" id="2.30.30.790">
    <property type="match status" value="1"/>
</dbReference>
<evidence type="ECO:0000313" key="5">
    <source>
        <dbReference type="Proteomes" id="UP000076154"/>
    </source>
</evidence>
<dbReference type="GO" id="GO:0003735">
    <property type="term" value="F:structural constituent of ribosome"/>
    <property type="evidence" value="ECO:0007669"/>
    <property type="project" value="InterPro"/>
</dbReference>
<dbReference type="PANTHER" id="PTHR15680">
    <property type="entry name" value="RIBOSOMAL PROTEIN L19"/>
    <property type="match status" value="1"/>
</dbReference>
<keyword evidence="5" id="KW-1185">Reference proteome</keyword>
<evidence type="ECO:0000256" key="1">
    <source>
        <dbReference type="ARBA" id="ARBA00005781"/>
    </source>
</evidence>
<sequence>MQSLCRTAVRAMSTARPSSTYPFSKTALIPPPPPVAPSKPLREGKGLMQYLHKSLPTPEKQELLRSLFSRSSPTRLFPGSILTVTLEHAPTTFTGVLLAIRRRGPDTSFVLRNIIQRTGVEMQFFANSPHVKDIKRFAREDEHDSRWQEVVLCFYPATSSPGISWMLDLLSPHSAISIFVSGQ</sequence>
<dbReference type="EMBL" id="LUEZ02000047">
    <property type="protein sequence ID" value="RDB23226.1"/>
    <property type="molecule type" value="Genomic_DNA"/>
</dbReference>
<protein>
    <submittedName>
        <fullName evidence="4">54S ribosomal protein subunit img1, mitochondrial</fullName>
    </submittedName>
</protein>
<gene>
    <name evidence="4" type="primary">img1</name>
    <name evidence="4" type="ORF">Hypma_009582</name>
</gene>
<accession>A0A369JWX2</accession>
<dbReference type="InParanoid" id="A0A369JWX2"/>
<evidence type="ECO:0000256" key="2">
    <source>
        <dbReference type="ARBA" id="ARBA00022980"/>
    </source>
</evidence>
<comment type="caution">
    <text evidence="4">The sequence shown here is derived from an EMBL/GenBank/DDBJ whole genome shotgun (WGS) entry which is preliminary data.</text>
</comment>
<keyword evidence="2 4" id="KW-0689">Ribosomal protein</keyword>